<accession>A0A1S2QB99</accession>
<dbReference type="NCBIfam" id="NF040603">
    <property type="entry name" value="choice_anch_P"/>
    <property type="match status" value="1"/>
</dbReference>
<protein>
    <recommendedName>
        <fullName evidence="1">Rv2525c-like glycoside hydrolase-like domain-containing protein</fullName>
    </recommendedName>
</protein>
<dbReference type="RefSeq" id="WP_071382849.1">
    <property type="nucleotide sequence ID" value="NZ_MLYO01000036.1"/>
</dbReference>
<gene>
    <name evidence="2" type="ORF">BIV23_23195</name>
</gene>
<dbReference type="Gene3D" id="2.60.40.10">
    <property type="entry name" value="Immunoglobulins"/>
    <property type="match status" value="1"/>
</dbReference>
<dbReference type="InterPro" id="IPR013783">
    <property type="entry name" value="Ig-like_fold"/>
</dbReference>
<keyword evidence="3" id="KW-1185">Reference proteome</keyword>
<dbReference type="AlphaFoldDB" id="A0A1S2QB99"/>
<dbReference type="EMBL" id="MLYO01000036">
    <property type="protein sequence ID" value="OIK03334.1"/>
    <property type="molecule type" value="Genomic_DNA"/>
</dbReference>
<dbReference type="GO" id="GO:0005975">
    <property type="term" value="P:carbohydrate metabolic process"/>
    <property type="evidence" value="ECO:0007669"/>
    <property type="project" value="UniProtKB-ARBA"/>
</dbReference>
<dbReference type="SUPFAM" id="SSF51445">
    <property type="entry name" value="(Trans)glycosidases"/>
    <property type="match status" value="1"/>
</dbReference>
<proteinExistence type="predicted"/>
<sequence>MYLGTPGARQNCPADVTGRTEALLVRPSNATRAAVTENPTSRTYSATAAGITVTAGYGADRAGIRRVLAGAGLPVASARTAAPPAAPAALAVPADATSYQGTGFDACDAPSQAAMNAWKGSSGYGAVGVYIGGENRGCPQANLSAQWVQTQYTNGWRFLPIYVGKQATADSGSCGGRCTVITDPVPQGSAAADDAVAQAKALGLGAGSVIYENMENYPPGGDNTSRVLAYLDAWTKRLHDLGYRSGAYGGGASLTPDLVAAAGKITLPDVIDTARWNDRATTDDPAIPAGLWADHQRVHQYAGDLSESHGGVTIGIDRDFIDVGTGGTPPPPPQKKTTKLAYTGPKTVSDGSPATLSATLTTDAGAPVADKKVSFALGTQSCDGTTDAQGAATCTIASVDAPLNADATVPVKASFAGDDGYLPSEASDTVRLQYVTGRAYGLSADVSLLGLPVVSVPPTPDTGTVRTAGASSTAPPCTAGISTLVLTSKTLCARVDTKAGPGGATSTASLEEATVGLPGLPVLKVSGIKAVSTSSCGAVSGTTDLTLTVAGVPVKIDGSANESVDLGVVGAKLVVNEQVRTADGGLTVNAVHLTAPGVDVVVASSTSAAHNCG</sequence>
<dbReference type="Pfam" id="PF08924">
    <property type="entry name" value="Rv2525c_GlyHyd-like"/>
    <property type="match status" value="1"/>
</dbReference>
<reference evidence="2 3" key="1">
    <citation type="submission" date="2016-10" db="EMBL/GenBank/DDBJ databases">
        <title>Genome sequence of Streptomyces sp. MUSC 1.</title>
        <authorList>
            <person name="Lee L.-H."/>
            <person name="Ser H.-L."/>
            <person name="Law J.W.-F."/>
        </authorList>
    </citation>
    <scope>NUCLEOTIDE SEQUENCE [LARGE SCALE GENOMIC DNA]</scope>
    <source>
        <strain evidence="2 3">MUSC 1</strain>
    </source>
</reference>
<name>A0A1S2QB99_9ACTN</name>
<evidence type="ECO:0000313" key="2">
    <source>
        <dbReference type="EMBL" id="OIK03334.1"/>
    </source>
</evidence>
<dbReference type="Proteomes" id="UP000179642">
    <property type="component" value="Unassembled WGS sequence"/>
</dbReference>
<comment type="caution">
    <text evidence="2">The sequence shown here is derived from an EMBL/GenBank/DDBJ whole genome shotgun (WGS) entry which is preliminary data.</text>
</comment>
<dbReference type="InterPro" id="IPR017853">
    <property type="entry name" value="GH"/>
</dbReference>
<evidence type="ECO:0000259" key="1">
    <source>
        <dbReference type="Pfam" id="PF08924"/>
    </source>
</evidence>
<evidence type="ECO:0000313" key="3">
    <source>
        <dbReference type="Proteomes" id="UP000179642"/>
    </source>
</evidence>
<feature type="domain" description="Rv2525c-like glycoside hydrolase-like" evidence="1">
    <location>
        <begin position="116"/>
        <end position="320"/>
    </location>
</feature>
<dbReference type="Gene3D" id="3.20.20.80">
    <property type="entry name" value="Glycosidases"/>
    <property type="match status" value="1"/>
</dbReference>
<dbReference type="InterPro" id="IPR015020">
    <property type="entry name" value="Rv2525c-like_Glyco_Hydro-like"/>
</dbReference>
<organism evidence="2 3">
    <name type="scientific">Streptomyces monashensis</name>
    <dbReference type="NCBI Taxonomy" id="1678012"/>
    <lineage>
        <taxon>Bacteria</taxon>
        <taxon>Bacillati</taxon>
        <taxon>Actinomycetota</taxon>
        <taxon>Actinomycetes</taxon>
        <taxon>Kitasatosporales</taxon>
        <taxon>Streptomycetaceae</taxon>
        <taxon>Streptomyces</taxon>
    </lineage>
</organism>